<dbReference type="PANTHER" id="PTHR11886">
    <property type="entry name" value="DYNEIN LIGHT CHAIN"/>
    <property type="match status" value="1"/>
</dbReference>
<dbReference type="SUPFAM" id="SSF54648">
    <property type="entry name" value="DLC"/>
    <property type="match status" value="1"/>
</dbReference>
<organism evidence="2 3">
    <name type="scientific">Ditylenchus destructor</name>
    <dbReference type="NCBI Taxonomy" id="166010"/>
    <lineage>
        <taxon>Eukaryota</taxon>
        <taxon>Metazoa</taxon>
        <taxon>Ecdysozoa</taxon>
        <taxon>Nematoda</taxon>
        <taxon>Chromadorea</taxon>
        <taxon>Rhabditida</taxon>
        <taxon>Tylenchina</taxon>
        <taxon>Tylenchomorpha</taxon>
        <taxon>Sphaerularioidea</taxon>
        <taxon>Anguinidae</taxon>
        <taxon>Anguininae</taxon>
        <taxon>Ditylenchus</taxon>
    </lineage>
</organism>
<gene>
    <name evidence="2" type="ORF">DdX_12740</name>
</gene>
<dbReference type="GO" id="GO:0005868">
    <property type="term" value="C:cytoplasmic dynein complex"/>
    <property type="evidence" value="ECO:0007669"/>
    <property type="project" value="TreeGrafter"/>
</dbReference>
<reference evidence="2" key="1">
    <citation type="submission" date="2022-01" db="EMBL/GenBank/DDBJ databases">
        <title>Genome Sequence Resource for Two Populations of Ditylenchus destructor, the Migratory Endoparasitic Phytonematode.</title>
        <authorList>
            <person name="Zhang H."/>
            <person name="Lin R."/>
            <person name="Xie B."/>
        </authorList>
    </citation>
    <scope>NUCLEOTIDE SEQUENCE</scope>
    <source>
        <strain evidence="2">BazhouSP</strain>
    </source>
</reference>
<comment type="caution">
    <text evidence="2">The sequence shown here is derived from an EMBL/GenBank/DDBJ whole genome shotgun (WGS) entry which is preliminary data.</text>
</comment>
<dbReference type="InterPro" id="IPR001372">
    <property type="entry name" value="Dynein_light_chain_typ-1/2"/>
</dbReference>
<evidence type="ECO:0000256" key="1">
    <source>
        <dbReference type="RuleBase" id="RU365010"/>
    </source>
</evidence>
<name>A0AAD4MXA3_9BILA</name>
<proteinExistence type="inferred from homology"/>
<dbReference type="Gene3D" id="3.30.740.10">
    <property type="entry name" value="Protein Inhibitor Of Neuronal Nitric Oxide Synthase"/>
    <property type="match status" value="1"/>
</dbReference>
<keyword evidence="3" id="KW-1185">Reference proteome</keyword>
<comment type="subcellular location">
    <subcellularLocation>
        <location evidence="1">Cytoplasm</location>
        <location evidence="1">Cytoskeleton</location>
    </subcellularLocation>
</comment>
<keyword evidence="1" id="KW-0243">Dynein</keyword>
<dbReference type="Pfam" id="PF01221">
    <property type="entry name" value="Dynein_light"/>
    <property type="match status" value="1"/>
</dbReference>
<dbReference type="SMART" id="SM01375">
    <property type="entry name" value="Dynein_light"/>
    <property type="match status" value="1"/>
</dbReference>
<comment type="similarity">
    <text evidence="1">Belongs to the dynein light chain family.</text>
</comment>
<keyword evidence="1" id="KW-0493">Microtubule</keyword>
<accession>A0AAD4MXA3</accession>
<dbReference type="GO" id="GO:0005874">
    <property type="term" value="C:microtubule"/>
    <property type="evidence" value="ECO:0007669"/>
    <property type="project" value="UniProtKB-KW"/>
</dbReference>
<protein>
    <recommendedName>
        <fullName evidence="1">Dynein light chain</fullName>
    </recommendedName>
</protein>
<keyword evidence="1" id="KW-0963">Cytoplasm</keyword>
<evidence type="ECO:0000313" key="3">
    <source>
        <dbReference type="Proteomes" id="UP001201812"/>
    </source>
</evidence>
<keyword evidence="1" id="KW-0505">Motor protein</keyword>
<dbReference type="PANTHER" id="PTHR11886:SF35">
    <property type="entry name" value="DYNEIN LIGHT CHAIN"/>
    <property type="match status" value="1"/>
</dbReference>
<keyword evidence="1" id="KW-0206">Cytoskeleton</keyword>
<dbReference type="InterPro" id="IPR037177">
    <property type="entry name" value="DLC_sf"/>
</dbReference>
<dbReference type="GO" id="GO:0045505">
    <property type="term" value="F:dynein intermediate chain binding"/>
    <property type="evidence" value="ECO:0007669"/>
    <property type="project" value="TreeGrafter"/>
</dbReference>
<dbReference type="GO" id="GO:0007017">
    <property type="term" value="P:microtubule-based process"/>
    <property type="evidence" value="ECO:0007669"/>
    <property type="project" value="InterPro"/>
</dbReference>
<dbReference type="Proteomes" id="UP001201812">
    <property type="component" value="Unassembled WGS sequence"/>
</dbReference>
<evidence type="ECO:0000313" key="2">
    <source>
        <dbReference type="EMBL" id="KAI1706955.1"/>
    </source>
</evidence>
<dbReference type="EMBL" id="JAKKPZ010000044">
    <property type="protein sequence ID" value="KAI1706955.1"/>
    <property type="molecule type" value="Genomic_DNA"/>
</dbReference>
<dbReference type="AlphaFoldDB" id="A0AAD4MXA3"/>
<sequence>MSKYLPKWAEPRFTVQVVDIENKKVQHAQKICRDVFMAAAQSDQQPEGNAPAEDSTPFVERTLAKVMKEEFEKNYGGLWHCTVGTSFGAFVTHRHSCFLYFFVNHLAVLIYKSA</sequence>